<name>A0ACB5R5R0_9BURK</name>
<sequence>MLPYSFHTEKNDADEYIPLRNRRPSVRFALCSEVVDDSVGLLFSEEHFPTVTSENADAAEGLERIAKDCYLNEVMIDAATRGSVGSAAVQLRVLKNRLFFNVMCTQFLTPEWQDDAPDTLAKVVELYKTKGRALKALGYTIADDDAAKDFWFRREWDASAESWFDPMPVSKDNDPEKMKPDEKRSVSHKLGFVPIVWMKNLPGGDDIDGKCTFAKAIDTNIEIDYLLSQGGRALKYASDPTLLIKEPATGQGGTLVKGAGNAITVGADGDAKLLEMSGDGTNALLEFVRLARQVALESIHGNKADADKIAAAQSGRAMELMNQALIWLADKLRISYGEKGLLQLYRMIAKASQKAQLVDSEGQKIEPIATDKPFALKWPNWYAPTFTDKLNEANTLTALTQGRLLSNETATGSIAEQYDVEDLPAELARIAKEAADADAAEIAKATAIKPAPDNVGN</sequence>
<gene>
    <name evidence="1" type="ORF">CBA19CS22_37695</name>
</gene>
<dbReference type="Proteomes" id="UP001055013">
    <property type="component" value="Unassembled WGS sequence"/>
</dbReference>
<accession>A0ACB5R5R0</accession>
<keyword evidence="2" id="KW-1185">Reference proteome</keyword>
<evidence type="ECO:0000313" key="1">
    <source>
        <dbReference type="EMBL" id="GJH22403.1"/>
    </source>
</evidence>
<protein>
    <submittedName>
        <fullName evidence="1">Phage portal protein</fullName>
    </submittedName>
</protein>
<evidence type="ECO:0000313" key="2">
    <source>
        <dbReference type="Proteomes" id="UP001055013"/>
    </source>
</evidence>
<proteinExistence type="predicted"/>
<comment type="caution">
    <text evidence="1">The sequence shown here is derived from an EMBL/GenBank/DDBJ whole genome shotgun (WGS) entry which is preliminary data.</text>
</comment>
<dbReference type="EMBL" id="BPUR01000041">
    <property type="protein sequence ID" value="GJH22403.1"/>
    <property type="molecule type" value="Genomic_DNA"/>
</dbReference>
<organism evidence="1 2">
    <name type="scientific">Caballeronia novacaledonica</name>
    <dbReference type="NCBI Taxonomy" id="1544861"/>
    <lineage>
        <taxon>Bacteria</taxon>
        <taxon>Pseudomonadati</taxon>
        <taxon>Pseudomonadota</taxon>
        <taxon>Betaproteobacteria</taxon>
        <taxon>Burkholderiales</taxon>
        <taxon>Burkholderiaceae</taxon>
        <taxon>Caballeronia</taxon>
    </lineage>
</organism>
<reference evidence="1" key="1">
    <citation type="submission" date="2021-09" db="EMBL/GenBank/DDBJ databases">
        <title>Isolation and characterization of 3-chlorobenzoate degrading bacteria from soils in Shizuoka.</title>
        <authorList>
            <person name="Ifat A."/>
            <person name="Ogawa N."/>
            <person name="Kimbara K."/>
            <person name="Moriuchi R."/>
            <person name="Dohra H."/>
            <person name="Shintani M."/>
        </authorList>
    </citation>
    <scope>NUCLEOTIDE SEQUENCE</scope>
    <source>
        <strain evidence="1">19CS2-2</strain>
    </source>
</reference>